<dbReference type="GO" id="GO:0005829">
    <property type="term" value="C:cytosol"/>
    <property type="evidence" value="ECO:0007669"/>
    <property type="project" value="TreeGrafter"/>
</dbReference>
<evidence type="ECO:0000313" key="4">
    <source>
        <dbReference type="EMBL" id="PRP81547.1"/>
    </source>
</evidence>
<dbReference type="PANTHER" id="PTHR45006">
    <property type="entry name" value="DNAJ-LIKE PROTEIN 1"/>
    <property type="match status" value="1"/>
</dbReference>
<dbReference type="PROSITE" id="PS00636">
    <property type="entry name" value="DNAJ_1"/>
    <property type="match status" value="1"/>
</dbReference>
<name>A0A2P6NC70_9EUKA</name>
<dbReference type="AlphaFoldDB" id="A0A2P6NC70"/>
<dbReference type="InterPro" id="IPR018253">
    <property type="entry name" value="DnaJ_domain_CS"/>
</dbReference>
<reference evidence="4 5" key="1">
    <citation type="journal article" date="2018" name="Genome Biol. Evol.">
        <title>Multiple Roots of Fruiting Body Formation in Amoebozoa.</title>
        <authorList>
            <person name="Hillmann F."/>
            <person name="Forbes G."/>
            <person name="Novohradska S."/>
            <person name="Ferling I."/>
            <person name="Riege K."/>
            <person name="Groth M."/>
            <person name="Westermann M."/>
            <person name="Marz M."/>
            <person name="Spaller T."/>
            <person name="Winckler T."/>
            <person name="Schaap P."/>
            <person name="Glockner G."/>
        </authorList>
    </citation>
    <scope>NUCLEOTIDE SEQUENCE [LARGE SCALE GENOMIC DNA]</scope>
    <source>
        <strain evidence="4 5">Jena</strain>
    </source>
</reference>
<dbReference type="FunCoup" id="A0A2P6NC70">
    <property type="interactions" value="3"/>
</dbReference>
<dbReference type="EMBL" id="MDYQ01000122">
    <property type="protein sequence ID" value="PRP81547.1"/>
    <property type="molecule type" value="Genomic_DNA"/>
</dbReference>
<dbReference type="PRINTS" id="PR00625">
    <property type="entry name" value="JDOMAIN"/>
</dbReference>
<dbReference type="Pfam" id="PF00226">
    <property type="entry name" value="DnaJ"/>
    <property type="match status" value="1"/>
</dbReference>
<protein>
    <recommendedName>
        <fullName evidence="3">J domain-containing protein</fullName>
    </recommendedName>
</protein>
<dbReference type="OrthoDB" id="10250354at2759"/>
<feature type="domain" description="J" evidence="3">
    <location>
        <begin position="82"/>
        <end position="147"/>
    </location>
</feature>
<feature type="coiled-coil region" evidence="1">
    <location>
        <begin position="286"/>
        <end position="313"/>
    </location>
</feature>
<comment type="caution">
    <text evidence="4">The sequence shown here is derived from an EMBL/GenBank/DDBJ whole genome shotgun (WGS) entry which is preliminary data.</text>
</comment>
<dbReference type="InterPro" id="IPR001623">
    <property type="entry name" value="DnaJ_domain"/>
</dbReference>
<keyword evidence="1" id="KW-0175">Coiled coil</keyword>
<dbReference type="InterPro" id="IPR036869">
    <property type="entry name" value="J_dom_sf"/>
</dbReference>
<dbReference type="InterPro" id="IPR052814">
    <property type="entry name" value="Peroxisomal_DnaJ"/>
</dbReference>
<dbReference type="PROSITE" id="PS50076">
    <property type="entry name" value="DNAJ_2"/>
    <property type="match status" value="1"/>
</dbReference>
<gene>
    <name evidence="4" type="ORF">PROFUN_10909</name>
</gene>
<dbReference type="Pfam" id="PF14308">
    <property type="entry name" value="DnaJ-X"/>
    <property type="match status" value="1"/>
</dbReference>
<sequence length="375" mass="41774">MNRPQPVVEGFAPASIKYLTCVQCKNTVAYQAVSSGPNVRCYSCRHVNVTNPGSRPGSPQSSFRDSSTFGKSTTDSNTKDTAYYDVLGITPDATAEDIKKGYYKAARSCHPDKHPDDPDAELKFKQLSEAYQVLSDPGLKEKYDKYGKKGVEPDGGFQNAKDFFSNLFGGGRFKDFIGEELMIHSAMDGNATLPEQNEQLIAEKVERLSVKLIERLNTYVVGDVKAFQQDADIIVNELKGESYGVEILKLIGYIYDQEAAKAGGGFFGFTAEFSGKAHTLGTTFSAIAAAVKLQNQTKELEKMDEEQRRATEAKLFESDTKTCVWKFSKLEMEATLRQVCDRVLNDKNLDRETRKRRLEALRLMGRTFMNAKEGS</sequence>
<dbReference type="STRING" id="1890364.A0A2P6NC70"/>
<accession>A0A2P6NC70</accession>
<dbReference type="InterPro" id="IPR026894">
    <property type="entry name" value="DnaJ_X"/>
</dbReference>
<proteinExistence type="predicted"/>
<evidence type="ECO:0000256" key="2">
    <source>
        <dbReference type="SAM" id="MobiDB-lite"/>
    </source>
</evidence>
<dbReference type="CDD" id="cd06257">
    <property type="entry name" value="DnaJ"/>
    <property type="match status" value="1"/>
</dbReference>
<dbReference type="PANTHER" id="PTHR45006:SF1">
    <property type="entry name" value="DNAJ-LIKE PROTEIN 1"/>
    <property type="match status" value="1"/>
</dbReference>
<dbReference type="GO" id="GO:0016558">
    <property type="term" value="P:protein import into peroxisome matrix"/>
    <property type="evidence" value="ECO:0007669"/>
    <property type="project" value="TreeGrafter"/>
</dbReference>
<dbReference type="SMART" id="SM00271">
    <property type="entry name" value="DnaJ"/>
    <property type="match status" value="1"/>
</dbReference>
<dbReference type="Gene3D" id="1.10.287.110">
    <property type="entry name" value="DnaJ domain"/>
    <property type="match status" value="1"/>
</dbReference>
<evidence type="ECO:0000256" key="1">
    <source>
        <dbReference type="SAM" id="Coils"/>
    </source>
</evidence>
<keyword evidence="5" id="KW-1185">Reference proteome</keyword>
<evidence type="ECO:0000259" key="3">
    <source>
        <dbReference type="PROSITE" id="PS50076"/>
    </source>
</evidence>
<organism evidence="4 5">
    <name type="scientific">Planoprotostelium fungivorum</name>
    <dbReference type="NCBI Taxonomy" id="1890364"/>
    <lineage>
        <taxon>Eukaryota</taxon>
        <taxon>Amoebozoa</taxon>
        <taxon>Evosea</taxon>
        <taxon>Variosea</taxon>
        <taxon>Cavosteliida</taxon>
        <taxon>Cavosteliaceae</taxon>
        <taxon>Planoprotostelium</taxon>
    </lineage>
</organism>
<dbReference type="InParanoid" id="A0A2P6NC70"/>
<evidence type="ECO:0000313" key="5">
    <source>
        <dbReference type="Proteomes" id="UP000241769"/>
    </source>
</evidence>
<dbReference type="Proteomes" id="UP000241769">
    <property type="component" value="Unassembled WGS sequence"/>
</dbReference>
<feature type="region of interest" description="Disordered" evidence="2">
    <location>
        <begin position="50"/>
        <end position="75"/>
    </location>
</feature>
<dbReference type="SUPFAM" id="SSF46565">
    <property type="entry name" value="Chaperone J-domain"/>
    <property type="match status" value="1"/>
</dbReference>